<organism evidence="2 3">
    <name type="scientific">Nonomuraea mangrovi</name>
    <dbReference type="NCBI Taxonomy" id="2316207"/>
    <lineage>
        <taxon>Bacteria</taxon>
        <taxon>Bacillati</taxon>
        <taxon>Actinomycetota</taxon>
        <taxon>Actinomycetes</taxon>
        <taxon>Streptosporangiales</taxon>
        <taxon>Streptosporangiaceae</taxon>
        <taxon>Nonomuraea</taxon>
    </lineage>
</organism>
<sequence length="130" mass="13714">MDDVIDARAFLAGLPGLAAALDAITAVPRVDVDQAADVEPPTGWENEVSELARCLAMVAGAIGSHARDHQGRHRRLAARRPHRRDSSPAGSCSAGRRKHASCPPGGPSHREISPRDRGPHGVVQGCASRH</sequence>
<feature type="compositionally biased region" description="Basic residues" evidence="1">
    <location>
        <begin position="70"/>
        <end position="83"/>
    </location>
</feature>
<evidence type="ECO:0000313" key="3">
    <source>
        <dbReference type="Proteomes" id="UP001597368"/>
    </source>
</evidence>
<protein>
    <submittedName>
        <fullName evidence="2">Uncharacterized protein</fullName>
    </submittedName>
</protein>
<feature type="region of interest" description="Disordered" evidence="1">
    <location>
        <begin position="64"/>
        <end position="130"/>
    </location>
</feature>
<keyword evidence="3" id="KW-1185">Reference proteome</keyword>
<evidence type="ECO:0000256" key="1">
    <source>
        <dbReference type="SAM" id="MobiDB-lite"/>
    </source>
</evidence>
<evidence type="ECO:0000313" key="2">
    <source>
        <dbReference type="EMBL" id="MFD1937576.1"/>
    </source>
</evidence>
<dbReference type="RefSeq" id="WP_379578884.1">
    <property type="nucleotide sequence ID" value="NZ_JBHUFV010000061.1"/>
</dbReference>
<feature type="compositionally biased region" description="Basic and acidic residues" evidence="1">
    <location>
        <begin position="108"/>
        <end position="119"/>
    </location>
</feature>
<reference evidence="3" key="1">
    <citation type="journal article" date="2019" name="Int. J. Syst. Evol. Microbiol.">
        <title>The Global Catalogue of Microorganisms (GCM) 10K type strain sequencing project: providing services to taxonomists for standard genome sequencing and annotation.</title>
        <authorList>
            <consortium name="The Broad Institute Genomics Platform"/>
            <consortium name="The Broad Institute Genome Sequencing Center for Infectious Disease"/>
            <person name="Wu L."/>
            <person name="Ma J."/>
        </authorList>
    </citation>
    <scope>NUCLEOTIDE SEQUENCE [LARGE SCALE GENOMIC DNA]</scope>
    <source>
        <strain evidence="3">ICMP 6774ER</strain>
    </source>
</reference>
<accession>A0ABW4T711</accession>
<comment type="caution">
    <text evidence="2">The sequence shown here is derived from an EMBL/GenBank/DDBJ whole genome shotgun (WGS) entry which is preliminary data.</text>
</comment>
<proteinExistence type="predicted"/>
<dbReference type="Proteomes" id="UP001597368">
    <property type="component" value="Unassembled WGS sequence"/>
</dbReference>
<dbReference type="EMBL" id="JBHUFV010000061">
    <property type="protein sequence ID" value="MFD1937576.1"/>
    <property type="molecule type" value="Genomic_DNA"/>
</dbReference>
<name>A0ABW4T711_9ACTN</name>
<gene>
    <name evidence="2" type="ORF">ACFSKW_39525</name>
</gene>